<dbReference type="Pfam" id="PF01966">
    <property type="entry name" value="HD"/>
    <property type="match status" value="1"/>
</dbReference>
<gene>
    <name evidence="2" type="ORF">C5L31_000551</name>
</gene>
<organism evidence="2 3">
    <name type="scientific">Secundilactobacillus malefermentans</name>
    <dbReference type="NCBI Taxonomy" id="176292"/>
    <lineage>
        <taxon>Bacteria</taxon>
        <taxon>Bacillati</taxon>
        <taxon>Bacillota</taxon>
        <taxon>Bacilli</taxon>
        <taxon>Lactobacillales</taxon>
        <taxon>Lactobacillaceae</taxon>
        <taxon>Secundilactobacillus</taxon>
    </lineage>
</organism>
<keyword evidence="3" id="KW-1185">Reference proteome</keyword>
<accession>A0A4R5NQQ5</accession>
<dbReference type="Gene3D" id="1.10.472.50">
    <property type="entry name" value="HD-domain/PDEase-like"/>
    <property type="match status" value="1"/>
</dbReference>
<name>A0A4R5NQQ5_9LACO</name>
<evidence type="ECO:0000259" key="1">
    <source>
        <dbReference type="SMART" id="SM00471"/>
    </source>
</evidence>
<feature type="domain" description="HD/PDEase" evidence="1">
    <location>
        <begin position="22"/>
        <end position="140"/>
    </location>
</feature>
<evidence type="ECO:0000313" key="3">
    <source>
        <dbReference type="Proteomes" id="UP000294854"/>
    </source>
</evidence>
<dbReference type="AlphaFoldDB" id="A0A4R5NQQ5"/>
<dbReference type="STRING" id="1122149.FD44_GL000311"/>
<evidence type="ECO:0000313" key="2">
    <source>
        <dbReference type="EMBL" id="TDG78956.1"/>
    </source>
</evidence>
<dbReference type="InterPro" id="IPR006674">
    <property type="entry name" value="HD_domain"/>
</dbReference>
<dbReference type="Proteomes" id="UP000294854">
    <property type="component" value="Unassembled WGS sequence"/>
</dbReference>
<dbReference type="EMBL" id="PUFO01000029">
    <property type="protein sequence ID" value="TDG78956.1"/>
    <property type="molecule type" value="Genomic_DNA"/>
</dbReference>
<dbReference type="SMART" id="SM00471">
    <property type="entry name" value="HDc"/>
    <property type="match status" value="1"/>
</dbReference>
<protein>
    <recommendedName>
        <fullName evidence="1">HD/PDEase domain-containing protein</fullName>
    </recommendedName>
</protein>
<comment type="caution">
    <text evidence="2">The sequence shown here is derived from an EMBL/GenBank/DDBJ whole genome shotgun (WGS) entry which is preliminary data.</text>
</comment>
<proteinExistence type="predicted"/>
<dbReference type="InterPro" id="IPR003607">
    <property type="entry name" value="HD/PDEase_dom"/>
</dbReference>
<dbReference type="CDD" id="cd00077">
    <property type="entry name" value="HDc"/>
    <property type="match status" value="1"/>
</dbReference>
<dbReference type="PANTHER" id="PTHR33594:SF1">
    <property type="entry name" value="HD_PDEASE DOMAIN-CONTAINING PROTEIN"/>
    <property type="match status" value="1"/>
</dbReference>
<dbReference type="SUPFAM" id="SSF109604">
    <property type="entry name" value="HD-domain/PDEase-like"/>
    <property type="match status" value="1"/>
</dbReference>
<sequence>METDTQLAAVQQFTKARMADDETGHGYDHIQRVVNNVKQLLAKETGADQLVTISAAYLHDVTDDKLVEDVNAATDELTNFLKETHFSEDQVAEILEIIANMSFSKSLNGQNAKPLPIEGQLVQDADRLDAIGAIGIARAIYFGGHFGEKLYDPEIAPRVEMTKADYRDLSNETIINHFYEKLLKLKDRMNTNAAKEIATGRQKTMLEFLDNFKDEWDGIQ</sequence>
<dbReference type="Gene3D" id="1.20.58.1910">
    <property type="match status" value="1"/>
</dbReference>
<reference evidence="2 3" key="1">
    <citation type="journal article" date="2019" name="Appl. Microbiol. Biotechnol.">
        <title>Uncovering carbohydrate metabolism through a genotype-phenotype association study of 56 lactic acid bacteria genomes.</title>
        <authorList>
            <person name="Buron-Moles G."/>
            <person name="Chailyan A."/>
            <person name="Dolejs I."/>
            <person name="Forster J."/>
            <person name="Miks M.H."/>
        </authorList>
    </citation>
    <scope>NUCLEOTIDE SEQUENCE [LARGE SCALE GENOMIC DNA]</scope>
    <source>
        <strain evidence="2 3">ATCC 49373</strain>
    </source>
</reference>
<dbReference type="PANTHER" id="PTHR33594">
    <property type="entry name" value="SUPERFAMILY HYDROLASE, PUTATIVE (AFU_ORTHOLOGUE AFUA_1G03035)-RELATED"/>
    <property type="match status" value="1"/>
</dbReference>